<evidence type="ECO:0000313" key="1">
    <source>
        <dbReference type="EMBL" id="MBX22056.1"/>
    </source>
</evidence>
<reference evidence="1" key="1">
    <citation type="submission" date="2018-02" db="EMBL/GenBank/DDBJ databases">
        <title>Rhizophora mucronata_Transcriptome.</title>
        <authorList>
            <person name="Meera S.P."/>
            <person name="Sreeshan A."/>
            <person name="Augustine A."/>
        </authorList>
    </citation>
    <scope>NUCLEOTIDE SEQUENCE</scope>
    <source>
        <tissue evidence="1">Leaf</tissue>
    </source>
</reference>
<name>A0A2P2LVR2_RHIMU</name>
<protein>
    <submittedName>
        <fullName evidence="1">Uncharacterized protein</fullName>
    </submittedName>
</protein>
<dbReference type="EMBL" id="GGEC01041572">
    <property type="protein sequence ID" value="MBX22056.1"/>
    <property type="molecule type" value="Transcribed_RNA"/>
</dbReference>
<sequence>MKGIKFKPLIPALKIQHRE</sequence>
<accession>A0A2P2LVR2</accession>
<proteinExistence type="predicted"/>
<organism evidence="1">
    <name type="scientific">Rhizophora mucronata</name>
    <name type="common">Asiatic mangrove</name>
    <dbReference type="NCBI Taxonomy" id="61149"/>
    <lineage>
        <taxon>Eukaryota</taxon>
        <taxon>Viridiplantae</taxon>
        <taxon>Streptophyta</taxon>
        <taxon>Embryophyta</taxon>
        <taxon>Tracheophyta</taxon>
        <taxon>Spermatophyta</taxon>
        <taxon>Magnoliopsida</taxon>
        <taxon>eudicotyledons</taxon>
        <taxon>Gunneridae</taxon>
        <taxon>Pentapetalae</taxon>
        <taxon>rosids</taxon>
        <taxon>fabids</taxon>
        <taxon>Malpighiales</taxon>
        <taxon>Rhizophoraceae</taxon>
        <taxon>Rhizophora</taxon>
    </lineage>
</organism>
<dbReference type="AlphaFoldDB" id="A0A2P2LVR2"/>